<dbReference type="Gene3D" id="2.60.40.4070">
    <property type="match status" value="1"/>
</dbReference>
<dbReference type="InterPro" id="IPR025965">
    <property type="entry name" value="FlgD/Vpr_Ig-like"/>
</dbReference>
<evidence type="ECO:0000256" key="5">
    <source>
        <dbReference type="RuleBase" id="RU362076"/>
    </source>
</evidence>
<accession>A0AB35HZ30</accession>
<dbReference type="EMBL" id="JAPHQB010000014">
    <property type="protein sequence ID" value="MCX2802129.1"/>
    <property type="molecule type" value="Genomic_DNA"/>
</dbReference>
<evidence type="ECO:0000256" key="4">
    <source>
        <dbReference type="ARBA" id="ARBA00024746"/>
    </source>
</evidence>
<organism evidence="8 9">
    <name type="scientific">Microbulbifer thermotolerans</name>
    <dbReference type="NCBI Taxonomy" id="252514"/>
    <lineage>
        <taxon>Bacteria</taxon>
        <taxon>Pseudomonadati</taxon>
        <taxon>Pseudomonadota</taxon>
        <taxon>Gammaproteobacteria</taxon>
        <taxon>Cellvibrionales</taxon>
        <taxon>Microbulbiferaceae</taxon>
        <taxon>Microbulbifer</taxon>
    </lineage>
</organism>
<evidence type="ECO:0000313" key="8">
    <source>
        <dbReference type="EMBL" id="MCX2802129.1"/>
    </source>
</evidence>
<evidence type="ECO:0000256" key="2">
    <source>
        <dbReference type="ARBA" id="ARBA00016013"/>
    </source>
</evidence>
<dbReference type="Pfam" id="PF03963">
    <property type="entry name" value="FlgD"/>
    <property type="match status" value="1"/>
</dbReference>
<name>A0AB35HZ30_MICTH</name>
<dbReference type="Pfam" id="PF13860">
    <property type="entry name" value="FlgD_ig"/>
    <property type="match status" value="1"/>
</dbReference>
<dbReference type="NCBIfam" id="NF005176">
    <property type="entry name" value="PRK06655.1-1"/>
    <property type="match status" value="1"/>
</dbReference>
<comment type="function">
    <text evidence="4 5">Required for flagellar hook formation. May act as a scaffolding protein.</text>
</comment>
<dbReference type="Pfam" id="PF13861">
    <property type="entry name" value="FLgD_tudor"/>
    <property type="match status" value="1"/>
</dbReference>
<evidence type="ECO:0000256" key="3">
    <source>
        <dbReference type="ARBA" id="ARBA00022795"/>
    </source>
</evidence>
<dbReference type="Gene3D" id="2.30.30.910">
    <property type="match status" value="1"/>
</dbReference>
<sequence>MAVTNVIDSAVRDALNTTAGASTQNAGLELQESFMTLLVAQLQNQDPMNPMENAEMTSQLAQINTVTGIQNLNDTLEGITGQLDASQLMQATSLIGKGVLVPGDRVLVGEEGVTTPFGIELPAGAEEVRITIRDGNGEVVRSFESFSLSAGTESFTWDGTTDEGTLVAEGAYTVSVQAYANGEPVDATVLNYALVNGVSLDDQGAPLLDLGGVSEPVDLSDIRQIL</sequence>
<feature type="domain" description="FlgD Tudor-like" evidence="7">
    <location>
        <begin position="86"/>
        <end position="223"/>
    </location>
</feature>
<evidence type="ECO:0000256" key="1">
    <source>
        <dbReference type="ARBA" id="ARBA00010577"/>
    </source>
</evidence>
<keyword evidence="8" id="KW-0282">Flagellum</keyword>
<feature type="domain" description="FlgD/Vpr Ig-like" evidence="6">
    <location>
        <begin position="114"/>
        <end position="180"/>
    </location>
</feature>
<proteinExistence type="inferred from homology"/>
<dbReference type="RefSeq" id="WP_266002466.1">
    <property type="nucleotide sequence ID" value="NZ_JAPHQA010000012.1"/>
</dbReference>
<evidence type="ECO:0000259" key="7">
    <source>
        <dbReference type="Pfam" id="PF13861"/>
    </source>
</evidence>
<gene>
    <name evidence="8" type="primary">flgD</name>
    <name evidence="8" type="ORF">OQJ68_10055</name>
</gene>
<dbReference type="InterPro" id="IPR005648">
    <property type="entry name" value="FlgD"/>
</dbReference>
<comment type="similarity">
    <text evidence="1 5">Belongs to the FlgD family.</text>
</comment>
<dbReference type="GO" id="GO:0044781">
    <property type="term" value="P:bacterial-type flagellum organization"/>
    <property type="evidence" value="ECO:0007669"/>
    <property type="project" value="UniProtKB-UniRule"/>
</dbReference>
<dbReference type="Proteomes" id="UP001209730">
    <property type="component" value="Unassembled WGS sequence"/>
</dbReference>
<keyword evidence="8" id="KW-0969">Cilium</keyword>
<keyword evidence="8" id="KW-0966">Cell projection</keyword>
<dbReference type="InterPro" id="IPR025963">
    <property type="entry name" value="FLgD_Tudor"/>
</dbReference>
<comment type="caution">
    <text evidence="8">The sequence shown here is derived from an EMBL/GenBank/DDBJ whole genome shotgun (WGS) entry which is preliminary data.</text>
</comment>
<protein>
    <recommendedName>
        <fullName evidence="2 5">Basal-body rod modification protein FlgD</fullName>
    </recommendedName>
</protein>
<reference evidence="8" key="1">
    <citation type="submission" date="2022-11" db="EMBL/GenBank/DDBJ databases">
        <title>Chitin-degrading and fungicidal potential of chitinolytic bacterial strains from marine environment of the Pacific Ocean regions.</title>
        <authorList>
            <person name="Pentekhina I."/>
            <person name="Nedashkovskaya O."/>
            <person name="Seitkalieva A."/>
            <person name="Podvolotskaya A."/>
            <person name="Tekutyeva L."/>
            <person name="Balabanova L."/>
        </authorList>
    </citation>
    <scope>NUCLEOTIDE SEQUENCE</scope>
    <source>
        <strain evidence="8">KMM 6838</strain>
    </source>
</reference>
<evidence type="ECO:0000313" key="9">
    <source>
        <dbReference type="Proteomes" id="UP001209730"/>
    </source>
</evidence>
<dbReference type="AlphaFoldDB" id="A0AB35HZ30"/>
<keyword evidence="3 5" id="KW-1005">Bacterial flagellum biogenesis</keyword>
<evidence type="ECO:0000259" key="6">
    <source>
        <dbReference type="Pfam" id="PF13860"/>
    </source>
</evidence>